<name>A0A517DNX3_9FIRM</name>
<organism evidence="3 4">
    <name type="scientific">Sporomusa termitida</name>
    <dbReference type="NCBI Taxonomy" id="2377"/>
    <lineage>
        <taxon>Bacteria</taxon>
        <taxon>Bacillati</taxon>
        <taxon>Bacillota</taxon>
        <taxon>Negativicutes</taxon>
        <taxon>Selenomonadales</taxon>
        <taxon>Sporomusaceae</taxon>
        <taxon>Sporomusa</taxon>
    </lineage>
</organism>
<dbReference type="PANTHER" id="PTHR35526:SF3">
    <property type="entry name" value="ANTI-SIGMA-F FACTOR RSBW"/>
    <property type="match status" value="1"/>
</dbReference>
<dbReference type="KEGG" id="sted:SPTER_03200"/>
<dbReference type="CDD" id="cd16936">
    <property type="entry name" value="HATPase_RsbW-like"/>
    <property type="match status" value="1"/>
</dbReference>
<dbReference type="RefSeq" id="WP_170233097.1">
    <property type="nucleotide sequence ID" value="NZ_CP036259.1"/>
</dbReference>
<dbReference type="InterPro" id="IPR036890">
    <property type="entry name" value="HATPase_C_sf"/>
</dbReference>
<dbReference type="PANTHER" id="PTHR35526">
    <property type="entry name" value="ANTI-SIGMA-F FACTOR RSBW-RELATED"/>
    <property type="match status" value="1"/>
</dbReference>
<proteinExistence type="predicted"/>
<dbReference type="AlphaFoldDB" id="A0A517DNX3"/>
<reference evidence="3 4" key="1">
    <citation type="submission" date="2019-02" db="EMBL/GenBank/DDBJ databases">
        <title>Closed genome of Sporomusa termitida DSM 4440.</title>
        <authorList>
            <person name="Poehlein A."/>
            <person name="Daniel R."/>
        </authorList>
    </citation>
    <scope>NUCLEOTIDE SEQUENCE [LARGE SCALE GENOMIC DNA]</scope>
    <source>
        <strain evidence="3 4">DSM 4440</strain>
    </source>
</reference>
<dbReference type="EMBL" id="CP036259">
    <property type="protein sequence ID" value="QDR79061.1"/>
    <property type="molecule type" value="Genomic_DNA"/>
</dbReference>
<sequence length="132" mass="14608">MTQEVNGAEALTELRPRMRQLFTVLAGEDTGKVEVIFNEAVNNAFRQGSKVRVKISRIGGKLILRVKDSGQGFAGNLLLHSLCSQDLAELFDEKLIDESGRGLLIMKAMADEVCFNHQGNEIMLVIKLGYNN</sequence>
<dbReference type="SUPFAM" id="SSF55874">
    <property type="entry name" value="ATPase domain of HSP90 chaperone/DNA topoisomerase II/histidine kinase"/>
    <property type="match status" value="1"/>
</dbReference>
<keyword evidence="4" id="KW-1185">Reference proteome</keyword>
<dbReference type="InterPro" id="IPR003594">
    <property type="entry name" value="HATPase_dom"/>
</dbReference>
<keyword evidence="1" id="KW-0723">Serine/threonine-protein kinase</keyword>
<feature type="domain" description="Histidine kinase/HSP90-like ATPase" evidence="2">
    <location>
        <begin position="23"/>
        <end position="125"/>
    </location>
</feature>
<evidence type="ECO:0000256" key="1">
    <source>
        <dbReference type="ARBA" id="ARBA00022527"/>
    </source>
</evidence>
<evidence type="ECO:0000313" key="4">
    <source>
        <dbReference type="Proteomes" id="UP000320776"/>
    </source>
</evidence>
<dbReference type="Proteomes" id="UP000320776">
    <property type="component" value="Chromosome"/>
</dbReference>
<dbReference type="Pfam" id="PF13581">
    <property type="entry name" value="HATPase_c_2"/>
    <property type="match status" value="1"/>
</dbReference>
<evidence type="ECO:0000313" key="3">
    <source>
        <dbReference type="EMBL" id="QDR79061.1"/>
    </source>
</evidence>
<dbReference type="Gene3D" id="3.30.565.10">
    <property type="entry name" value="Histidine kinase-like ATPase, C-terminal domain"/>
    <property type="match status" value="1"/>
</dbReference>
<keyword evidence="3" id="KW-0808">Transferase</keyword>
<keyword evidence="3" id="KW-0418">Kinase</keyword>
<evidence type="ECO:0000259" key="2">
    <source>
        <dbReference type="Pfam" id="PF13581"/>
    </source>
</evidence>
<gene>
    <name evidence="3" type="ORF">SPTER_03200</name>
</gene>
<dbReference type="InterPro" id="IPR050267">
    <property type="entry name" value="Anti-sigma-factor_SerPK"/>
</dbReference>
<protein>
    <submittedName>
        <fullName evidence="3">Histidine kinase-like ATPase domain protein</fullName>
    </submittedName>
</protein>
<accession>A0A517DNX3</accession>
<dbReference type="GO" id="GO:0004674">
    <property type="term" value="F:protein serine/threonine kinase activity"/>
    <property type="evidence" value="ECO:0007669"/>
    <property type="project" value="UniProtKB-KW"/>
</dbReference>